<accession>A0A6C0E6V5</accession>
<dbReference type="EMBL" id="MN739746">
    <property type="protein sequence ID" value="QHT24508.1"/>
    <property type="molecule type" value="Genomic_DNA"/>
</dbReference>
<sequence>MNFLILPHQLFDPKYLPKGISAIYLYEHPQYFTQYKYNKKRLVMHRGSMQYYLDLLKKKKYSVKYIEFGEKLPQLEWTLFDPIDKIKIPKATYIESPNFLLTKEQYIEYREKKSTKFFFNAFYTWGKEQINIIPKIKSQDRENRKTMPNNLKVPDILSNNNSTDKKYITEAIEYVEKYFKNNYGDTEDYQFPISHQTAKKWLMDFIENKLNKFGDYQDYIMENQPYLYHSLLSTSINIGLINPTEIIDLIRPLKDKININSYEGYIRQLFWREYQRFCYIHFDFSKLNYFGNNKKLTASWYNGTTGIPPVDDTIKMAFKYGYLHHILRLMVIGNWMNLTGIDPREGFKWFMEFSCDSYEWVMEQNVLDMVFCVSGGQTMRKPYISSSNYIIKMSSYKKGEWSDKWDLMYQTFLKEKKDKLLPRFAYAFAIRYK</sequence>
<reference evidence="2" key="1">
    <citation type="journal article" date="2020" name="Nature">
        <title>Giant virus diversity and host interactions through global metagenomics.</title>
        <authorList>
            <person name="Schulz F."/>
            <person name="Roux S."/>
            <person name="Paez-Espino D."/>
            <person name="Jungbluth S."/>
            <person name="Walsh D.A."/>
            <person name="Denef V.J."/>
            <person name="McMahon K.D."/>
            <person name="Konstantinidis K.T."/>
            <person name="Eloe-Fadrosh E.A."/>
            <person name="Kyrpides N.C."/>
            <person name="Woyke T."/>
        </authorList>
    </citation>
    <scope>NUCLEOTIDE SEQUENCE</scope>
    <source>
        <strain evidence="2">GVMAG-M-3300023179-150</strain>
    </source>
</reference>
<dbReference type="AlphaFoldDB" id="A0A6C0E6V5"/>
<dbReference type="SUPFAM" id="SSF48173">
    <property type="entry name" value="Cryptochrome/photolyase FAD-binding domain"/>
    <property type="match status" value="1"/>
</dbReference>
<dbReference type="Pfam" id="PF04244">
    <property type="entry name" value="DPRP"/>
    <property type="match status" value="2"/>
</dbReference>
<dbReference type="Gene3D" id="3.40.50.620">
    <property type="entry name" value="HUPs"/>
    <property type="match status" value="1"/>
</dbReference>
<dbReference type="InterPro" id="IPR052551">
    <property type="entry name" value="UV-DNA_repair_photolyase"/>
</dbReference>
<dbReference type="Pfam" id="PF03441">
    <property type="entry name" value="FAD_binding_7"/>
    <property type="match status" value="1"/>
</dbReference>
<dbReference type="InterPro" id="IPR007357">
    <property type="entry name" value="PhrB-like"/>
</dbReference>
<dbReference type="Gene3D" id="1.10.579.10">
    <property type="entry name" value="DNA Cyclobutane Dipyrimidine Photolyase, subunit A, domain 3"/>
    <property type="match status" value="1"/>
</dbReference>
<dbReference type="Gene3D" id="1.25.40.80">
    <property type="match status" value="1"/>
</dbReference>
<proteinExistence type="predicted"/>
<dbReference type="InterPro" id="IPR014729">
    <property type="entry name" value="Rossmann-like_a/b/a_fold"/>
</dbReference>
<dbReference type="InterPro" id="IPR036134">
    <property type="entry name" value="Crypto/Photolyase_FAD-like_sf"/>
</dbReference>
<organism evidence="2">
    <name type="scientific">viral metagenome</name>
    <dbReference type="NCBI Taxonomy" id="1070528"/>
    <lineage>
        <taxon>unclassified sequences</taxon>
        <taxon>metagenomes</taxon>
        <taxon>organismal metagenomes</taxon>
    </lineage>
</organism>
<protein>
    <recommendedName>
        <fullName evidence="1">Cryptochrome/DNA photolyase FAD-binding domain-containing protein</fullName>
    </recommendedName>
</protein>
<evidence type="ECO:0000259" key="1">
    <source>
        <dbReference type="Pfam" id="PF03441"/>
    </source>
</evidence>
<dbReference type="InterPro" id="IPR005101">
    <property type="entry name" value="Cryptochr/Photolyase_FAD-bd"/>
</dbReference>
<evidence type="ECO:0000313" key="2">
    <source>
        <dbReference type="EMBL" id="QHT24508.1"/>
    </source>
</evidence>
<feature type="domain" description="Cryptochrome/DNA photolyase FAD-binding" evidence="1">
    <location>
        <begin position="266"/>
        <end position="370"/>
    </location>
</feature>
<name>A0A6C0E6V5_9ZZZZ</name>
<dbReference type="PANTHER" id="PTHR38657">
    <property type="entry name" value="SLR1343 PROTEIN"/>
    <property type="match status" value="1"/>
</dbReference>
<dbReference type="PANTHER" id="PTHR38657:SF1">
    <property type="entry name" value="SLR1343 PROTEIN"/>
    <property type="match status" value="1"/>
</dbReference>